<sequence>MSVGAAAAVRSRPNSWGSSLSRPARLLRLVVPAALVTGGLVVVTGSSGSAAEPEPYRPPFTAPHDTAKAEFEPNAVMVKFKPKTSSSARRAAVSKFGASEDSVSSNVVKIKGSLSAPELLKKVKAEPTVELASLNYKRHVSAVPNDEYYGTDQKTYLNTVRVPQAWDVSKSTGSQIVAVLDTGVDAGHPDLVGHLVPGYNAVSSTRPNPVDDNGHGTMTLGIIAAGANNGAGVAGVGWNVKAMPVKVLGADGSGYDADVAEGIDWAVAHGAKVINMSLGGPGDNPVLHNAVINAVNHGVVVVVAAGNDGTDAKQYPASYPEAIAVAATNAGGVLTDFSSYGDWVDIAAPGWDILSTGSRALTPSGYEPYWYCTGTSCSAPIVTAIAALVRNKWPSFTPAQVAQRLEGLARDAGPRGIDRYYGHGIVDAYAALGGKTTTDFPVLPPDGNDQPARAVPLSPGTISATINTEGEVDWYRVSPNASRTLQVILTGPEFNEDMYSVNFGPRVEVYDTNLNGLGSAVKAYPDIDESTGWPIWGPQVAKTTVAAPAGDVFIAVRNDNGSRDTRPYTLSYGEGGTLNPGDVPPAYQVRNVYPDDNRLDVAVATTPMVTFARDMDGFSISTNTVRLLNGKTGAVVPSTLGAYDPSTRSVVITPTGPLLEGTPYRIDVNGVRHAGADVNLLRWSSVFLTTDQAPQKLTTFTGSGAYLAANLAWTIPPTPDLDQVIVRRNAGGKAPTLTTGTLVYAGTGTAVKNTGLAQGATYTYAAWVKDRAGHYSLPAVKSLLGMKSGISTTSTAISYGGSITIKGSTLRMIDNLAYAGLPVNLYVRPKNSSTFKLLAALKTTTTGTVSYTYKPTVSSVLMMTFPGNANLMGTRTPDITVQVAPTISATLSPATIRLGQATAFSGYVAPAHYGHPVYLQQYSNKVWKSIASVKLSTSGKYAFGIKPAIRGQIAYRVWFPGDADHAQAFTANKILTVS</sequence>
<dbReference type="Pfam" id="PF13205">
    <property type="entry name" value="Big_5"/>
    <property type="match status" value="1"/>
</dbReference>
<reference evidence="11 12" key="1">
    <citation type="journal article" date="2015" name="Stand. Genomic Sci.">
        <title>Genomic Encyclopedia of Bacterial and Archaeal Type Strains, Phase III: the genomes of soil and plant-associated and newly described type strains.</title>
        <authorList>
            <person name="Whitman W.B."/>
            <person name="Woyke T."/>
            <person name="Klenk H.P."/>
            <person name="Zhou Y."/>
            <person name="Lilburn T.G."/>
            <person name="Beck B.J."/>
            <person name="De Vos P."/>
            <person name="Vandamme P."/>
            <person name="Eisen J.A."/>
            <person name="Garrity G."/>
            <person name="Hugenholtz P."/>
            <person name="Kyrpides N.C."/>
        </authorList>
    </citation>
    <scope>NUCLEOTIDE SEQUENCE [LARGE SCALE GENOMIC DNA]</scope>
    <source>
        <strain evidence="11 12">VKM Ac-2572</strain>
    </source>
</reference>
<accession>A0A4R2HSX4</accession>
<keyword evidence="12" id="KW-1185">Reference proteome</keyword>
<dbReference type="PROSITE" id="PS51892">
    <property type="entry name" value="SUBTILASE"/>
    <property type="match status" value="1"/>
</dbReference>
<protein>
    <submittedName>
        <fullName evidence="11">Ig-like domain-containing protein</fullName>
    </submittedName>
</protein>
<dbReference type="InterPro" id="IPR050131">
    <property type="entry name" value="Peptidase_S8_subtilisin-like"/>
</dbReference>
<proteinExistence type="inferred from homology"/>
<dbReference type="InterPro" id="IPR000209">
    <property type="entry name" value="Peptidase_S8/S53_dom"/>
</dbReference>
<feature type="domain" description="SbsA Ig-like" evidence="9">
    <location>
        <begin position="587"/>
        <end position="669"/>
    </location>
</feature>
<dbReference type="AlphaFoldDB" id="A0A4R2HSX4"/>
<evidence type="ECO:0000256" key="1">
    <source>
        <dbReference type="ARBA" id="ARBA00011073"/>
    </source>
</evidence>
<dbReference type="Pfam" id="PF00082">
    <property type="entry name" value="Peptidase_S8"/>
    <property type="match status" value="1"/>
</dbReference>
<dbReference type="InterPro" id="IPR023827">
    <property type="entry name" value="Peptidase_S8_Asp-AS"/>
</dbReference>
<name>A0A4R2HSX4_9ACTN</name>
<comment type="similarity">
    <text evidence="1 6 7">Belongs to the peptidase S8 family.</text>
</comment>
<dbReference type="InterPro" id="IPR023828">
    <property type="entry name" value="Peptidase_S8_Ser-AS"/>
</dbReference>
<dbReference type="InterPro" id="IPR014755">
    <property type="entry name" value="Cu-Rt/internalin_Ig-like"/>
</dbReference>
<evidence type="ECO:0000259" key="8">
    <source>
        <dbReference type="Pfam" id="PF00082"/>
    </source>
</evidence>
<gene>
    <name evidence="11" type="ORF">EV652_10384</name>
</gene>
<organism evidence="11 12">
    <name type="scientific">Kribbella steppae</name>
    <dbReference type="NCBI Taxonomy" id="2512223"/>
    <lineage>
        <taxon>Bacteria</taxon>
        <taxon>Bacillati</taxon>
        <taxon>Actinomycetota</taxon>
        <taxon>Actinomycetes</taxon>
        <taxon>Propionibacteriales</taxon>
        <taxon>Kribbellaceae</taxon>
        <taxon>Kribbella</taxon>
    </lineage>
</organism>
<evidence type="ECO:0000256" key="5">
    <source>
        <dbReference type="ARBA" id="ARBA00022825"/>
    </source>
</evidence>
<evidence type="ECO:0000256" key="2">
    <source>
        <dbReference type="ARBA" id="ARBA00022670"/>
    </source>
</evidence>
<dbReference type="PROSITE" id="PS00136">
    <property type="entry name" value="SUBTILASE_ASP"/>
    <property type="match status" value="1"/>
</dbReference>
<evidence type="ECO:0000313" key="11">
    <source>
        <dbReference type="EMBL" id="TCO33085.1"/>
    </source>
</evidence>
<feature type="domain" description="Fervidolysin-like N-terminal prodomain" evidence="10">
    <location>
        <begin position="65"/>
        <end position="135"/>
    </location>
</feature>
<evidence type="ECO:0000259" key="10">
    <source>
        <dbReference type="Pfam" id="PF22148"/>
    </source>
</evidence>
<dbReference type="Proteomes" id="UP000294508">
    <property type="component" value="Unassembled WGS sequence"/>
</dbReference>
<dbReference type="SUPFAM" id="SSF52743">
    <property type="entry name" value="Subtilisin-like"/>
    <property type="match status" value="1"/>
</dbReference>
<keyword evidence="4 6" id="KW-0378">Hydrolase</keyword>
<dbReference type="Gene3D" id="2.60.120.380">
    <property type="match status" value="1"/>
</dbReference>
<dbReference type="GO" id="GO:0006508">
    <property type="term" value="P:proteolysis"/>
    <property type="evidence" value="ECO:0007669"/>
    <property type="project" value="UniProtKB-KW"/>
</dbReference>
<dbReference type="PRINTS" id="PR00723">
    <property type="entry name" value="SUBTILISIN"/>
</dbReference>
<comment type="caution">
    <text evidence="11">The sequence shown here is derived from an EMBL/GenBank/DDBJ whole genome shotgun (WGS) entry which is preliminary data.</text>
</comment>
<feature type="active site" description="Charge relay system" evidence="6">
    <location>
        <position position="181"/>
    </location>
</feature>
<keyword evidence="2 6" id="KW-0645">Protease</keyword>
<dbReference type="InterPro" id="IPR054399">
    <property type="entry name" value="Fervidolysin-like_N_prodom"/>
</dbReference>
<evidence type="ECO:0000256" key="4">
    <source>
        <dbReference type="ARBA" id="ARBA00022801"/>
    </source>
</evidence>
<dbReference type="InterPro" id="IPR032812">
    <property type="entry name" value="SbsA_Ig"/>
</dbReference>
<dbReference type="Pfam" id="PF22148">
    <property type="entry name" value="Fervidolysin_NPro-like"/>
    <property type="match status" value="1"/>
</dbReference>
<dbReference type="PROSITE" id="PS00138">
    <property type="entry name" value="SUBTILASE_SER"/>
    <property type="match status" value="1"/>
</dbReference>
<evidence type="ECO:0000256" key="3">
    <source>
        <dbReference type="ARBA" id="ARBA00022729"/>
    </source>
</evidence>
<dbReference type="PANTHER" id="PTHR43806">
    <property type="entry name" value="PEPTIDASE S8"/>
    <property type="match status" value="1"/>
</dbReference>
<dbReference type="InterPro" id="IPR036852">
    <property type="entry name" value="Peptidase_S8/S53_dom_sf"/>
</dbReference>
<dbReference type="InterPro" id="IPR015500">
    <property type="entry name" value="Peptidase_S8_subtilisin-rel"/>
</dbReference>
<dbReference type="EMBL" id="SLWN01000003">
    <property type="protein sequence ID" value="TCO33085.1"/>
    <property type="molecule type" value="Genomic_DNA"/>
</dbReference>
<keyword evidence="5 6" id="KW-0720">Serine protease</keyword>
<evidence type="ECO:0000313" key="12">
    <source>
        <dbReference type="Proteomes" id="UP000294508"/>
    </source>
</evidence>
<feature type="active site" description="Charge relay system" evidence="6">
    <location>
        <position position="376"/>
    </location>
</feature>
<evidence type="ECO:0000256" key="7">
    <source>
        <dbReference type="RuleBase" id="RU003355"/>
    </source>
</evidence>
<feature type="active site" description="Charge relay system" evidence="6">
    <location>
        <position position="215"/>
    </location>
</feature>
<keyword evidence="3" id="KW-0732">Signal</keyword>
<evidence type="ECO:0000256" key="6">
    <source>
        <dbReference type="PROSITE-ProRule" id="PRU01240"/>
    </source>
</evidence>
<dbReference type="GO" id="GO:0004252">
    <property type="term" value="F:serine-type endopeptidase activity"/>
    <property type="evidence" value="ECO:0007669"/>
    <property type="project" value="UniProtKB-UniRule"/>
</dbReference>
<dbReference type="Gene3D" id="3.40.50.200">
    <property type="entry name" value="Peptidase S8/S53 domain"/>
    <property type="match status" value="1"/>
</dbReference>
<feature type="domain" description="Peptidase S8/S53" evidence="8">
    <location>
        <begin position="175"/>
        <end position="424"/>
    </location>
</feature>
<evidence type="ECO:0000259" key="9">
    <source>
        <dbReference type="Pfam" id="PF13205"/>
    </source>
</evidence>
<dbReference type="PANTHER" id="PTHR43806:SF11">
    <property type="entry name" value="CEREVISIN-RELATED"/>
    <property type="match status" value="1"/>
</dbReference>
<dbReference type="Gene3D" id="2.60.40.1220">
    <property type="match status" value="1"/>
</dbReference>